<dbReference type="OrthoDB" id="9803751at2"/>
<dbReference type="RefSeq" id="WP_079570642.1">
    <property type="nucleotide sequence ID" value="NZ_LT670818.1"/>
</dbReference>
<dbReference type="SUPFAM" id="SSF53649">
    <property type="entry name" value="Alkaline phosphatase-like"/>
    <property type="match status" value="1"/>
</dbReference>
<reference evidence="2 3" key="1">
    <citation type="submission" date="2016-11" db="EMBL/GenBank/DDBJ databases">
        <authorList>
            <person name="Jaros S."/>
            <person name="Januszkiewicz K."/>
            <person name="Wedrychowicz H."/>
        </authorList>
    </citation>
    <scope>NUCLEOTIDE SEQUENCE [LARGE SCALE GENOMIC DNA]</scope>
    <source>
        <strain evidence="2 3">GAS242</strain>
    </source>
</reference>
<evidence type="ECO:0000313" key="3">
    <source>
        <dbReference type="Proteomes" id="UP000190675"/>
    </source>
</evidence>
<dbReference type="Proteomes" id="UP000190675">
    <property type="component" value="Chromosome I"/>
</dbReference>
<gene>
    <name evidence="2" type="ORF">SAMN05444169_7495</name>
</gene>
<protein>
    <recommendedName>
        <fullName evidence="4">Arylsulfatase</fullName>
    </recommendedName>
</protein>
<feature type="chain" id="PRO_5012454796" description="Arylsulfatase" evidence="1">
    <location>
        <begin position="19"/>
        <end position="77"/>
    </location>
</feature>
<feature type="signal peptide" evidence="1">
    <location>
        <begin position="1"/>
        <end position="18"/>
    </location>
</feature>
<evidence type="ECO:0000313" key="2">
    <source>
        <dbReference type="EMBL" id="SHH44362.1"/>
    </source>
</evidence>
<accession>A0A1M5T136</accession>
<dbReference type="InterPro" id="IPR017850">
    <property type="entry name" value="Alkaline_phosphatase_core_sf"/>
</dbReference>
<proteinExistence type="predicted"/>
<evidence type="ECO:0000256" key="1">
    <source>
        <dbReference type="SAM" id="SignalP"/>
    </source>
</evidence>
<name>A0A1M5T136_9BRAD</name>
<dbReference type="EMBL" id="LT670818">
    <property type="protein sequence ID" value="SHH44362.1"/>
    <property type="molecule type" value="Genomic_DNA"/>
</dbReference>
<evidence type="ECO:0008006" key="4">
    <source>
        <dbReference type="Google" id="ProtNLM"/>
    </source>
</evidence>
<organism evidence="2 3">
    <name type="scientific">Bradyrhizobium erythrophlei</name>
    <dbReference type="NCBI Taxonomy" id="1437360"/>
    <lineage>
        <taxon>Bacteria</taxon>
        <taxon>Pseudomonadati</taxon>
        <taxon>Pseudomonadota</taxon>
        <taxon>Alphaproteobacteria</taxon>
        <taxon>Hyphomicrobiales</taxon>
        <taxon>Nitrobacteraceae</taxon>
        <taxon>Bradyrhizobium</taxon>
    </lineage>
</organism>
<sequence>MNSSWSTRLALPASLAFALVAPVAESAQQQQQKPNILVIMGDDIGYWNISAHSRSSDRFGYSGVRQAEPGSAAIRHE</sequence>
<keyword evidence="1" id="KW-0732">Signal</keyword>
<dbReference type="AlphaFoldDB" id="A0A1M5T136"/>